<reference evidence="1 2" key="1">
    <citation type="submission" date="2020-02" db="EMBL/GenBank/DDBJ databases">
        <title>Draft genome sequence of Haematococcus lacustris strain NIES-144.</title>
        <authorList>
            <person name="Morimoto D."/>
            <person name="Nakagawa S."/>
            <person name="Yoshida T."/>
            <person name="Sawayama S."/>
        </authorList>
    </citation>
    <scope>NUCLEOTIDE SEQUENCE [LARGE SCALE GENOMIC DNA]</scope>
    <source>
        <strain evidence="1 2">NIES-144</strain>
    </source>
</reference>
<proteinExistence type="predicted"/>
<keyword evidence="2" id="KW-1185">Reference proteome</keyword>
<organism evidence="1 2">
    <name type="scientific">Haematococcus lacustris</name>
    <name type="common">Green alga</name>
    <name type="synonym">Haematococcus pluvialis</name>
    <dbReference type="NCBI Taxonomy" id="44745"/>
    <lineage>
        <taxon>Eukaryota</taxon>
        <taxon>Viridiplantae</taxon>
        <taxon>Chlorophyta</taxon>
        <taxon>core chlorophytes</taxon>
        <taxon>Chlorophyceae</taxon>
        <taxon>CS clade</taxon>
        <taxon>Chlamydomonadales</taxon>
        <taxon>Haematococcaceae</taxon>
        <taxon>Haematococcus</taxon>
    </lineage>
</organism>
<evidence type="ECO:0000313" key="1">
    <source>
        <dbReference type="EMBL" id="GFH28936.1"/>
    </source>
</evidence>
<gene>
    <name evidence="1" type="ORF">HaLaN_27506</name>
</gene>
<evidence type="ECO:0000313" key="2">
    <source>
        <dbReference type="Proteomes" id="UP000485058"/>
    </source>
</evidence>
<accession>A0A6A0A8L1</accession>
<sequence length="66" mass="7190">MSLAWGGVGPVLPRNMSLRLPGLCGEDSLVLIKQVGWSSPMLSCARRSTKCGLRIERSSNPRPRPL</sequence>
<dbReference type="Proteomes" id="UP000485058">
    <property type="component" value="Unassembled WGS sequence"/>
</dbReference>
<dbReference type="AlphaFoldDB" id="A0A6A0A8L1"/>
<protein>
    <submittedName>
        <fullName evidence="1">Uncharacterized protein</fullName>
    </submittedName>
</protein>
<dbReference type="EMBL" id="BLLF01004109">
    <property type="protein sequence ID" value="GFH28936.1"/>
    <property type="molecule type" value="Genomic_DNA"/>
</dbReference>
<name>A0A6A0A8L1_HAELA</name>
<comment type="caution">
    <text evidence="1">The sequence shown here is derived from an EMBL/GenBank/DDBJ whole genome shotgun (WGS) entry which is preliminary data.</text>
</comment>